<accession>A0A9J7H7H7</accession>
<gene>
    <name evidence="4" type="primary">Erich3</name>
</gene>
<feature type="compositionally biased region" description="Basic and acidic residues" evidence="1">
    <location>
        <begin position="1139"/>
        <end position="1152"/>
    </location>
</feature>
<feature type="compositionally biased region" description="Low complexity" evidence="1">
    <location>
        <begin position="1199"/>
        <end position="1210"/>
    </location>
</feature>
<feature type="compositionally biased region" description="Basic and acidic residues" evidence="1">
    <location>
        <begin position="606"/>
        <end position="641"/>
    </location>
</feature>
<dbReference type="PANTHER" id="PTHR23034">
    <property type="entry name" value="GLUTAMATE-RICH PROTEIN 3"/>
    <property type="match status" value="1"/>
</dbReference>
<dbReference type="Proteomes" id="UP001108280">
    <property type="component" value="Chromosome 1"/>
</dbReference>
<feature type="compositionally biased region" description="Basic and acidic residues" evidence="1">
    <location>
        <begin position="1458"/>
        <end position="1488"/>
    </location>
</feature>
<organism evidence="3 4">
    <name type="scientific">Cricetulus griseus</name>
    <name type="common">Chinese hamster</name>
    <name type="synonym">Cricetulus barabensis griseus</name>
    <dbReference type="NCBI Taxonomy" id="10029"/>
    <lineage>
        <taxon>Eukaryota</taxon>
        <taxon>Metazoa</taxon>
        <taxon>Chordata</taxon>
        <taxon>Craniata</taxon>
        <taxon>Vertebrata</taxon>
        <taxon>Euteleostomi</taxon>
        <taxon>Mammalia</taxon>
        <taxon>Eutheria</taxon>
        <taxon>Euarchontoglires</taxon>
        <taxon>Glires</taxon>
        <taxon>Rodentia</taxon>
        <taxon>Myomorpha</taxon>
        <taxon>Muroidea</taxon>
        <taxon>Cricetidae</taxon>
        <taxon>Cricetinae</taxon>
        <taxon>Cricetulus</taxon>
    </lineage>
</organism>
<feature type="compositionally biased region" description="Acidic residues" evidence="1">
    <location>
        <begin position="756"/>
        <end position="765"/>
    </location>
</feature>
<dbReference type="RefSeq" id="XP_035306542.1">
    <property type="nucleotide sequence ID" value="XM_035450651.1"/>
</dbReference>
<feature type="compositionally biased region" description="Basic and acidic residues" evidence="1">
    <location>
        <begin position="1097"/>
        <end position="1109"/>
    </location>
</feature>
<feature type="region of interest" description="Disordered" evidence="1">
    <location>
        <begin position="670"/>
        <end position="823"/>
    </location>
</feature>
<dbReference type="InterPro" id="IPR027962">
    <property type="entry name" value="ERICH3"/>
</dbReference>
<feature type="region of interest" description="Disordered" evidence="1">
    <location>
        <begin position="1588"/>
        <end position="1617"/>
    </location>
</feature>
<dbReference type="CTD" id="127254"/>
<feature type="compositionally biased region" description="Basic and acidic residues" evidence="1">
    <location>
        <begin position="1257"/>
        <end position="1313"/>
    </location>
</feature>
<reference evidence="4" key="3">
    <citation type="submission" date="2025-08" db="UniProtKB">
        <authorList>
            <consortium name="RefSeq"/>
        </authorList>
    </citation>
    <scope>IDENTIFICATION</scope>
    <source>
        <strain evidence="4">17A/GY</strain>
        <tissue evidence="4">Liver</tissue>
    </source>
</reference>
<dbReference type="Pfam" id="PF15257">
    <property type="entry name" value="DUF4590"/>
    <property type="match status" value="1"/>
</dbReference>
<feature type="compositionally biased region" description="Polar residues" evidence="1">
    <location>
        <begin position="1073"/>
        <end position="1094"/>
    </location>
</feature>
<feature type="compositionally biased region" description="Low complexity" evidence="1">
    <location>
        <begin position="772"/>
        <end position="783"/>
    </location>
</feature>
<dbReference type="KEGG" id="cge:100770258"/>
<feature type="compositionally biased region" description="Acidic residues" evidence="1">
    <location>
        <begin position="690"/>
        <end position="712"/>
    </location>
</feature>
<feature type="compositionally biased region" description="Polar residues" evidence="1">
    <location>
        <begin position="1534"/>
        <end position="1548"/>
    </location>
</feature>
<keyword evidence="3" id="KW-1185">Reference proteome</keyword>
<proteinExistence type="predicted"/>
<dbReference type="OrthoDB" id="120976at2759"/>
<feature type="region of interest" description="Disordered" evidence="1">
    <location>
        <begin position="859"/>
        <end position="1164"/>
    </location>
</feature>
<reference evidence="3" key="1">
    <citation type="journal article" date="2018" name="Biotechnol. Bioeng.">
        <title>A reference genome of the Chinese hamster based on a hybrid assembly strategy.</title>
        <authorList>
            <person name="Rupp O."/>
            <person name="MacDonald M.L."/>
            <person name="Li S."/>
            <person name="Dhiman H."/>
            <person name="Polson S."/>
            <person name="Griep S."/>
            <person name="Heffner K."/>
            <person name="Hernandez I."/>
            <person name="Brinkrolf K."/>
            <person name="Jadhav V."/>
            <person name="Samoudi M."/>
            <person name="Hao H."/>
            <person name="Kingham B."/>
            <person name="Goesmann A."/>
            <person name="Betenbaugh M.J."/>
            <person name="Lewis N.E."/>
            <person name="Borth N."/>
            <person name="Lee K.H."/>
        </authorList>
    </citation>
    <scope>NUCLEOTIDE SEQUENCE [LARGE SCALE GENOMIC DNA]</scope>
    <source>
        <strain evidence="3">17A/GY</strain>
    </source>
</reference>
<dbReference type="PANTHER" id="PTHR23034:SF2">
    <property type="entry name" value="GLUTAMATE-RICH PROTEIN 3"/>
    <property type="match status" value="1"/>
</dbReference>
<feature type="region of interest" description="Disordered" evidence="1">
    <location>
        <begin position="598"/>
        <end position="650"/>
    </location>
</feature>
<protein>
    <submittedName>
        <fullName evidence="4">Glutamate-rich protein 3 isoform X2</fullName>
    </submittedName>
</protein>
<feature type="compositionally biased region" description="Low complexity" evidence="1">
    <location>
        <begin position="798"/>
        <end position="811"/>
    </location>
</feature>
<feature type="compositionally biased region" description="Basic and acidic residues" evidence="1">
    <location>
        <begin position="970"/>
        <end position="1024"/>
    </location>
</feature>
<evidence type="ECO:0000256" key="1">
    <source>
        <dbReference type="SAM" id="MobiDB-lite"/>
    </source>
</evidence>
<feature type="region of interest" description="Disordered" evidence="1">
    <location>
        <begin position="1"/>
        <end position="20"/>
    </location>
</feature>
<evidence type="ECO:0000313" key="4">
    <source>
        <dbReference type="RefSeq" id="XP_035306542.1"/>
    </source>
</evidence>
<reference evidence="3" key="2">
    <citation type="journal article" date="2020" name="Biotechnol. Bioeng.">
        <title>Chromosome-scale scaffolds for the Chinese hamster reference genome assembly to facilitate the study of the CHO epigenome.</title>
        <authorList>
            <person name="Hilliard W."/>
            <person name="MacDonald M."/>
            <person name="Lee K.H."/>
        </authorList>
    </citation>
    <scope>NUCLEOTIDE SEQUENCE [LARGE SCALE GENOMIC DNA]</scope>
    <source>
        <strain evidence="3">17A/GY</strain>
    </source>
</reference>
<feature type="compositionally biased region" description="Basic and acidic residues" evidence="1">
    <location>
        <begin position="1549"/>
        <end position="1559"/>
    </location>
</feature>
<name>A0A9J7H7H7_CRIGR</name>
<evidence type="ECO:0000313" key="3">
    <source>
        <dbReference type="Proteomes" id="UP001108280"/>
    </source>
</evidence>
<feature type="compositionally biased region" description="Basic and acidic residues" evidence="1">
    <location>
        <begin position="1507"/>
        <end position="1531"/>
    </location>
</feature>
<feature type="region of interest" description="Disordered" evidence="1">
    <location>
        <begin position="1364"/>
        <end position="1567"/>
    </location>
</feature>
<dbReference type="GeneID" id="100770258"/>
<feature type="compositionally biased region" description="Polar residues" evidence="1">
    <location>
        <begin position="920"/>
        <end position="929"/>
    </location>
</feature>
<feature type="domain" description="DUF4590" evidence="2">
    <location>
        <begin position="490"/>
        <end position="601"/>
    </location>
</feature>
<dbReference type="InterPro" id="IPR048257">
    <property type="entry name" value="DUF4590"/>
</dbReference>
<evidence type="ECO:0000259" key="2">
    <source>
        <dbReference type="Pfam" id="PF15257"/>
    </source>
</evidence>
<feature type="region of interest" description="Disordered" evidence="1">
    <location>
        <begin position="1199"/>
        <end position="1347"/>
    </location>
</feature>
<feature type="compositionally biased region" description="Basic and acidic residues" evidence="1">
    <location>
        <begin position="723"/>
        <end position="755"/>
    </location>
</feature>
<sequence length="1617" mass="178806">MLGTSHKKPEPSAATPTAQGTLQKDFDWRGVAVRTGGSELSSCAGVSNAALVSTSLCHLCLLLQLLGSFWLAATKLQKIEKRLFSPDSISYESRAGPNHINGVDTATGSLWTPPSCNWEAAGARVRKGGAQPRCSRAPAKPSKATASRICTCSGVQKGFSKNEPFSPRWGTLSKQPFTRFPITQQLDLRFSAHKALKKLLATYNSLTDKHLAGYFNNTRIRRHLLRSGLITRSGRILSEKEYKVNAMKQDHQKHVRECLAQAIFHKALDMERYHQLEIKRKLDTLARKERIQRLKGEHTRRFTEDNMPILTPHPPAGPKTNRGCSILAEEGRSSPLTLTASRPYTAPGNMQPLIRLQPLLSNCATRNISKITSGSKPKTSLLESEAPFPIGGKKAMMKFRNCMDNSQRLDSYQLPDINSYHTPVPPTPLPQTGKIFRENRSEPWRRKRLRPITAPNGLEPLCTRDQGRIYKAAPHSNAVITMVYLGKNVHLSYDDKDFRDEIKIYQQHCGGENLCIYKGKLLEKDIFQFISKRHHGFPFSLTFFLNGIQVNRLSSCCEYKHRRSSRLGGKRGYFGFVSVEKASPCYRCIIAMGLDRKPSQTKPRKEKTSEKKEEQLKRSQGKLRKDRENASMRRGETEGRENSISATFSAEEIKSGVREVRTAIEEMEWKGKSEQEVWEEDQENTFKYDYEEDFEVDEESQDERAEDEDQVEDQMCGTSKSPTEGERDNSSPKKEIEISSEKALDVCGSESREDDVCLDSDEEDKQDIKTVSSISSRSHPYSSESEEDFTDACVEAHSGNSAVGSSRSSSSQDLQENDTCGKLHIPVEESLETEIEEQEITKVDVDNGSQLTEVSCTHVAEEEPSEGTQEFAESEPKISWQSASPAAKAGGTIMVEEREEGVKEEVGQITDEAQPPGHYCSNTAAGPSTTEDEVTPKRKREVNVAGVVEERAAGSSNEQPEQAARGVCTLEKETAMAEDERSQPKDADTDAALREKTRKEEDEAHHPQDADMNVELREKVRRSVEVPLGKRNLTEEQPALAEQSTGKGERPPSTASEAEAGSEGHSRCGEEQLNPTGVSVSQRDVDPNRQTLLQTVVEKDRADSERGQVLEKAVLSSETLGESVVLKEAETPELEEVEREVGTPRPDGDQGKEGALTELEDTKPMEDTAQERENGFEAAILGGRKAATERRKVLEAEASLSSSAGEVGASAREDVQGNPEALWKEDTAREGVMADIESTLEQDPRVVLPGEFSASGDWEKVERHPTPLRETGSEREEVTGVKVLKTEEKLEEQKVKGEEKGTEKEVRSVEEAHASPNKMETDAEDRDPTRAIKLNENPRLLQDSPKERTITLFEAKLQFGKLLEENEATATEHKEELPGQEGEAPLQQGRAHSHDGTGLLGAPGPEPADKAGVPENVFTARSQEWAAKELDSLEGPELLNEEGPLEGQGRGIITHGSLPEERVTIAEVLSREPEREKPQEEGGEDRKYPSGSAADSVAGQNWAMGRGTDKDEEDPHGGRADEIAEDQREMLAESLSTYGDSMASSSADGQKETQNRADEVLGETAAEERVIVEDMGARTEKVAVVMEGTSAGPVETTQDQKAPEVQDSEGGEEKVSQ</sequence>